<dbReference type="Gene3D" id="3.40.190.10">
    <property type="entry name" value="Periplasmic binding protein-like II"/>
    <property type="match status" value="2"/>
</dbReference>
<feature type="domain" description="Solute-binding protein family 3/N-terminal" evidence="3">
    <location>
        <begin position="34"/>
        <end position="279"/>
    </location>
</feature>
<dbReference type="SMART" id="SM00062">
    <property type="entry name" value="PBPb"/>
    <property type="match status" value="1"/>
</dbReference>
<keyword evidence="1 2" id="KW-0732">Signal</keyword>
<evidence type="ECO:0000256" key="2">
    <source>
        <dbReference type="SAM" id="SignalP"/>
    </source>
</evidence>
<dbReference type="AlphaFoldDB" id="A0A5B0KPJ4"/>
<dbReference type="InterPro" id="IPR001638">
    <property type="entry name" value="Solute-binding_3/MltF_N"/>
</dbReference>
<evidence type="ECO:0000259" key="3">
    <source>
        <dbReference type="SMART" id="SM00062"/>
    </source>
</evidence>
<feature type="signal peptide" evidence="2">
    <location>
        <begin position="1"/>
        <end position="27"/>
    </location>
</feature>
<dbReference type="PANTHER" id="PTHR35936">
    <property type="entry name" value="MEMBRANE-BOUND LYTIC MUREIN TRANSGLYCOSYLASE F"/>
    <property type="match status" value="1"/>
</dbReference>
<dbReference type="EMBL" id="VEWN01000013">
    <property type="protein sequence ID" value="KAA1053821.1"/>
    <property type="molecule type" value="Genomic_DNA"/>
</dbReference>
<comment type="caution">
    <text evidence="4">The sequence shown here is derived from an EMBL/GenBank/DDBJ whole genome shotgun (WGS) entry which is preliminary data.</text>
</comment>
<accession>A0A5B0KPJ4</accession>
<feature type="chain" id="PRO_5022898214" description="Solute-binding protein family 3/N-terminal domain-containing protein" evidence="2">
    <location>
        <begin position="28"/>
        <end position="283"/>
    </location>
</feature>
<sequence length="283" mass="29571">MQISITAKAIRVLLSAAAIVAATSGHADALDRTVVRIASEGAYAPWNATDPSGNLVGFEIDLGYELCKRMATQCEFVALDWESLIPALQNGRIDAIMATMSITAERERAISFAGPYANEPSTFCVPAGSALTATSFESERVDLSADGQRAAGTISKLAASLHGRTVGVQASTTQANFMAAHLPDVAIRAYTSVDQAALDLAAGRIDAILAARSTIDTIVRSHGFRVFGPPITGGPLGRGVGVGLRKSDTDLRSKFEQAISSATADGAIARLSHQHLGFDASVR</sequence>
<dbReference type="Pfam" id="PF00497">
    <property type="entry name" value="SBP_bac_3"/>
    <property type="match status" value="1"/>
</dbReference>
<dbReference type="Proteomes" id="UP000325333">
    <property type="component" value="Unassembled WGS sequence"/>
</dbReference>
<gene>
    <name evidence="4" type="ORF">FH063_002403</name>
</gene>
<evidence type="ECO:0000313" key="4">
    <source>
        <dbReference type="EMBL" id="KAA1053821.1"/>
    </source>
</evidence>
<evidence type="ECO:0000256" key="1">
    <source>
        <dbReference type="ARBA" id="ARBA00022729"/>
    </source>
</evidence>
<dbReference type="SUPFAM" id="SSF53850">
    <property type="entry name" value="Periplasmic binding protein-like II"/>
    <property type="match status" value="1"/>
</dbReference>
<organism evidence="4 5">
    <name type="scientific">Azospirillum argentinense</name>
    <dbReference type="NCBI Taxonomy" id="2970906"/>
    <lineage>
        <taxon>Bacteria</taxon>
        <taxon>Pseudomonadati</taxon>
        <taxon>Pseudomonadota</taxon>
        <taxon>Alphaproteobacteria</taxon>
        <taxon>Rhodospirillales</taxon>
        <taxon>Azospirillaceae</taxon>
        <taxon>Azospirillum</taxon>
    </lineage>
</organism>
<protein>
    <recommendedName>
        <fullName evidence="3">Solute-binding protein family 3/N-terminal domain-containing protein</fullName>
    </recommendedName>
</protein>
<proteinExistence type="predicted"/>
<reference evidence="4 5" key="1">
    <citation type="submission" date="2019-07" db="EMBL/GenBank/DDBJ databases">
        <title>Genome sequencing of the stress-tolerant strain Azospirillum brasilense Az19.</title>
        <authorList>
            <person name="Maroniche G.A."/>
            <person name="Garcia J.E."/>
            <person name="Pagnussat L."/>
            <person name="Amenta M."/>
            <person name="Creus C.M."/>
        </authorList>
    </citation>
    <scope>NUCLEOTIDE SEQUENCE [LARGE SCALE GENOMIC DNA]</scope>
    <source>
        <strain evidence="4 5">Az19</strain>
    </source>
</reference>
<name>A0A5B0KPJ4_9PROT</name>
<evidence type="ECO:0000313" key="5">
    <source>
        <dbReference type="Proteomes" id="UP000325333"/>
    </source>
</evidence>
<dbReference type="PANTHER" id="PTHR35936:SF17">
    <property type="entry name" value="ARGININE-BINDING EXTRACELLULAR PROTEIN ARTP"/>
    <property type="match status" value="1"/>
</dbReference>
<dbReference type="RefSeq" id="WP_149650936.1">
    <property type="nucleotide sequence ID" value="NZ_VEWN01000013.1"/>
</dbReference>